<keyword evidence="2 9" id="KW-0963">Cytoplasm</keyword>
<dbReference type="Pfam" id="PF00133">
    <property type="entry name" value="tRNA-synt_1"/>
    <property type="match status" value="1"/>
</dbReference>
<dbReference type="Gene3D" id="3.40.50.620">
    <property type="entry name" value="HUPs"/>
    <property type="match status" value="2"/>
</dbReference>
<dbReference type="Gene3D" id="3.10.20.590">
    <property type="match status" value="1"/>
</dbReference>
<protein>
    <recommendedName>
        <fullName evidence="9">Leucine--tRNA ligase</fullName>
        <ecNumber evidence="9">6.1.1.4</ecNumber>
    </recommendedName>
    <alternativeName>
        <fullName evidence="9">Leucyl-tRNA synthetase</fullName>
        <shortName evidence="9">LeuRS</shortName>
    </alternativeName>
</protein>
<dbReference type="GO" id="GO:0002161">
    <property type="term" value="F:aminoacyl-tRNA deacylase activity"/>
    <property type="evidence" value="ECO:0007669"/>
    <property type="project" value="InterPro"/>
</dbReference>
<dbReference type="CDD" id="cd00812">
    <property type="entry name" value="LeuRS_core"/>
    <property type="match status" value="1"/>
</dbReference>
<keyword evidence="6 9" id="KW-0648">Protein biosynthesis</keyword>
<evidence type="ECO:0000256" key="1">
    <source>
        <dbReference type="ARBA" id="ARBA00005594"/>
    </source>
</evidence>
<dbReference type="HAMAP" id="MF_00049_B">
    <property type="entry name" value="Leu_tRNA_synth_B"/>
    <property type="match status" value="1"/>
</dbReference>
<evidence type="ECO:0000259" key="12">
    <source>
        <dbReference type="Pfam" id="PF08264"/>
    </source>
</evidence>
<gene>
    <name evidence="9" type="primary">leuS</name>
    <name evidence="15" type="ORF">KC685_04490</name>
</gene>
<dbReference type="InterPro" id="IPR001412">
    <property type="entry name" value="aa-tRNA-synth_I_CS"/>
</dbReference>
<keyword evidence="4 9" id="KW-0547">Nucleotide-binding</keyword>
<dbReference type="PANTHER" id="PTHR43740">
    <property type="entry name" value="LEUCYL-TRNA SYNTHETASE"/>
    <property type="match status" value="1"/>
</dbReference>
<dbReference type="FunFam" id="3.40.50.620:FF:000060">
    <property type="entry name" value="Leucine--tRNA ligase"/>
    <property type="match status" value="1"/>
</dbReference>
<dbReference type="GO" id="GO:0005524">
    <property type="term" value="F:ATP binding"/>
    <property type="evidence" value="ECO:0007669"/>
    <property type="project" value="UniProtKB-UniRule"/>
</dbReference>
<dbReference type="PROSITE" id="PS00178">
    <property type="entry name" value="AA_TRNA_LIGASE_I"/>
    <property type="match status" value="1"/>
</dbReference>
<dbReference type="SUPFAM" id="SSF50677">
    <property type="entry name" value="ValRS/IleRS/LeuRS editing domain"/>
    <property type="match status" value="1"/>
</dbReference>
<reference evidence="15" key="1">
    <citation type="submission" date="2020-04" db="EMBL/GenBank/DDBJ databases">
        <authorList>
            <person name="Zhang T."/>
        </authorList>
    </citation>
    <scope>NUCLEOTIDE SEQUENCE</scope>
    <source>
        <strain evidence="15">HKST-UBA17</strain>
    </source>
</reference>
<comment type="catalytic activity">
    <reaction evidence="8 9">
        <text>tRNA(Leu) + L-leucine + ATP = L-leucyl-tRNA(Leu) + AMP + diphosphate</text>
        <dbReference type="Rhea" id="RHEA:11688"/>
        <dbReference type="Rhea" id="RHEA-COMP:9613"/>
        <dbReference type="Rhea" id="RHEA-COMP:9622"/>
        <dbReference type="ChEBI" id="CHEBI:30616"/>
        <dbReference type="ChEBI" id="CHEBI:33019"/>
        <dbReference type="ChEBI" id="CHEBI:57427"/>
        <dbReference type="ChEBI" id="CHEBI:78442"/>
        <dbReference type="ChEBI" id="CHEBI:78494"/>
        <dbReference type="ChEBI" id="CHEBI:456215"/>
        <dbReference type="EC" id="6.1.1.4"/>
    </reaction>
</comment>
<proteinExistence type="inferred from homology"/>
<dbReference type="SUPFAM" id="SSF47323">
    <property type="entry name" value="Anticodon-binding domain of a subclass of class I aminoacyl-tRNA synthetases"/>
    <property type="match status" value="1"/>
</dbReference>
<dbReference type="PANTHER" id="PTHR43740:SF2">
    <property type="entry name" value="LEUCINE--TRNA LIGASE, MITOCHONDRIAL"/>
    <property type="match status" value="1"/>
</dbReference>
<name>A0A955I3H3_9BACT</name>
<comment type="caution">
    <text evidence="9">Lacks conserved residue(s) required for the propagation of feature annotation.</text>
</comment>
<evidence type="ECO:0000256" key="10">
    <source>
        <dbReference type="RuleBase" id="RU363035"/>
    </source>
</evidence>
<sequence length="826" mass="95686">MAHYDFKKIEDTWKDKWYSNNLYKAEDFSDKQKKYILVEFPYPSGKSMHVGHMLRYTVPEIYSRFLRMRGYNVLFPMGWDAFGLPAENYAIKTGEHPAKITKELTDYYRKSMQDMGYGIDWDREVNTTDPNYYKWTQWIFLKFWKEGLAEFKEEPVWWSDQMKTVLAEEEVIKDENEDPVAERDGSPVRRRLLKQWVLKIPEYADKLIQGFDNVDFPESIKAAQTNWIGRSEGTVVKFPIEGHKDETLECFTTRIDTIFGVTYIAIAPEHEKLDKLLVNCTNPDEVRDYVAKVKKKTELERQQNKEKTGVLIEGAYVVNPFDTSRQIPVYVADYVLKDYGTGVVMGVPAHDERDYEFAKKFGIDIIPVIAQKKGVIPSIDDDHECFADHGYVVNSGEFDGMTSEDAIEKMTAWLEERGLGKGEITYKIRDWLFTRQRYWGEPIPLIHRIDGKIEPVADPDDPQQVKERLPLKLPELPDYSPSDDGDSPLAKNTEWLNTIADDGTPAKRETNTMPNWAGSCWYYLRYLDPNNDNEIADIEKMKYWLPVDKYFGGSEHTTLHLLYSRFWHKFLYDQGVVPTPEPYQWRLNGGTLLGPDGVRMSKSRGNVVEPQEKLQNYGADAVRMYIAFIGPYEGTFPYNENSLRACSRVLENIYELRTTVSDTVEDQALEKKLHVMIKRVTGMAEELKMNTIVSDIMVFTKDMRSAGAVPKDVWMNFIKVLAPITPFLAEELWQEVNGWKEWEDANSVHLQSWPEYDPAKVVEEQVEVPVQINGKMRGVVLLDVGASEDVVRRVIEEDPRVAAYLEGVEIEKLIYVQDKIVNILTR</sequence>
<dbReference type="FunFam" id="3.40.50.620:FF:000056">
    <property type="entry name" value="Leucine--tRNA ligase"/>
    <property type="match status" value="1"/>
</dbReference>
<dbReference type="InterPro" id="IPR025709">
    <property type="entry name" value="Leu_tRNA-synth_edit"/>
</dbReference>
<dbReference type="NCBIfam" id="TIGR00396">
    <property type="entry name" value="leuS_bact"/>
    <property type="match status" value="1"/>
</dbReference>
<organism evidence="15 16">
    <name type="scientific">Candidatus Dojkabacteria bacterium</name>
    <dbReference type="NCBI Taxonomy" id="2099670"/>
    <lineage>
        <taxon>Bacteria</taxon>
        <taxon>Candidatus Dojkabacteria</taxon>
    </lineage>
</organism>
<evidence type="ECO:0000256" key="3">
    <source>
        <dbReference type="ARBA" id="ARBA00022598"/>
    </source>
</evidence>
<evidence type="ECO:0000313" key="15">
    <source>
        <dbReference type="EMBL" id="MCA9377151.1"/>
    </source>
</evidence>
<keyword evidence="3 9" id="KW-0436">Ligase</keyword>
<comment type="similarity">
    <text evidence="1 9 10">Belongs to the class-I aminoacyl-tRNA synthetase family.</text>
</comment>
<dbReference type="Pfam" id="PF13603">
    <property type="entry name" value="tRNA-synt_1_2"/>
    <property type="match status" value="1"/>
</dbReference>
<comment type="caution">
    <text evidence="15">The sequence shown here is derived from an EMBL/GenBank/DDBJ whole genome shotgun (WGS) entry which is preliminary data.</text>
</comment>
<dbReference type="InterPro" id="IPR002300">
    <property type="entry name" value="aa-tRNA-synth_Ia"/>
</dbReference>
<dbReference type="EMBL" id="JAGQLN010000020">
    <property type="protein sequence ID" value="MCA9377151.1"/>
    <property type="molecule type" value="Genomic_DNA"/>
</dbReference>
<feature type="short sequence motif" description="'KMSKS' region" evidence="9">
    <location>
        <begin position="599"/>
        <end position="603"/>
    </location>
</feature>
<evidence type="ECO:0000313" key="16">
    <source>
        <dbReference type="Proteomes" id="UP000741282"/>
    </source>
</evidence>
<dbReference type="PRINTS" id="PR00985">
    <property type="entry name" value="TRNASYNTHLEU"/>
</dbReference>
<comment type="subcellular location">
    <subcellularLocation>
        <location evidence="9">Cytoplasm</location>
    </subcellularLocation>
</comment>
<dbReference type="InterPro" id="IPR015413">
    <property type="entry name" value="Methionyl/Leucyl_tRNA_Synth"/>
</dbReference>
<evidence type="ECO:0000256" key="5">
    <source>
        <dbReference type="ARBA" id="ARBA00022840"/>
    </source>
</evidence>
<evidence type="ECO:0000259" key="14">
    <source>
        <dbReference type="Pfam" id="PF13603"/>
    </source>
</evidence>
<feature type="binding site" evidence="9">
    <location>
        <position position="602"/>
    </location>
    <ligand>
        <name>ATP</name>
        <dbReference type="ChEBI" id="CHEBI:30616"/>
    </ligand>
</feature>
<dbReference type="Pfam" id="PF09334">
    <property type="entry name" value="tRNA-synt_1g"/>
    <property type="match status" value="1"/>
</dbReference>
<evidence type="ECO:0000256" key="6">
    <source>
        <dbReference type="ARBA" id="ARBA00022917"/>
    </source>
</evidence>
<feature type="domain" description="Leucyl-tRNA synthetase editing" evidence="14">
    <location>
        <begin position="226"/>
        <end position="415"/>
    </location>
</feature>
<dbReference type="InterPro" id="IPR009080">
    <property type="entry name" value="tRNAsynth_Ia_anticodon-bd"/>
</dbReference>
<feature type="domain" description="Methionyl/Valyl/Leucyl/Isoleucyl-tRNA synthetase anticodon-binding" evidence="12">
    <location>
        <begin position="666"/>
        <end position="783"/>
    </location>
</feature>
<keyword evidence="5 9" id="KW-0067">ATP-binding</keyword>
<evidence type="ECO:0000256" key="9">
    <source>
        <dbReference type="HAMAP-Rule" id="MF_00049"/>
    </source>
</evidence>
<dbReference type="GO" id="GO:0006429">
    <property type="term" value="P:leucyl-tRNA aminoacylation"/>
    <property type="evidence" value="ECO:0007669"/>
    <property type="project" value="UniProtKB-UniRule"/>
</dbReference>
<dbReference type="GO" id="GO:0005829">
    <property type="term" value="C:cytosol"/>
    <property type="evidence" value="ECO:0007669"/>
    <property type="project" value="TreeGrafter"/>
</dbReference>
<dbReference type="SUPFAM" id="SSF52374">
    <property type="entry name" value="Nucleotidylyl transferase"/>
    <property type="match status" value="1"/>
</dbReference>
<evidence type="ECO:0000256" key="8">
    <source>
        <dbReference type="ARBA" id="ARBA00047469"/>
    </source>
</evidence>
<dbReference type="Proteomes" id="UP000741282">
    <property type="component" value="Unassembled WGS sequence"/>
</dbReference>
<feature type="domain" description="Aminoacyl-tRNA synthetase class Ia" evidence="11">
    <location>
        <begin position="427"/>
        <end position="627"/>
    </location>
</feature>
<keyword evidence="7 9" id="KW-0030">Aminoacyl-tRNA synthetase</keyword>
<reference evidence="15" key="2">
    <citation type="journal article" date="2021" name="Microbiome">
        <title>Successional dynamics and alternative stable states in a saline activated sludge microbial community over 9 years.</title>
        <authorList>
            <person name="Wang Y."/>
            <person name="Ye J."/>
            <person name="Ju F."/>
            <person name="Liu L."/>
            <person name="Boyd J.A."/>
            <person name="Deng Y."/>
            <person name="Parks D.H."/>
            <person name="Jiang X."/>
            <person name="Yin X."/>
            <person name="Woodcroft B.J."/>
            <person name="Tyson G.W."/>
            <person name="Hugenholtz P."/>
            <person name="Polz M.F."/>
            <person name="Zhang T."/>
        </authorList>
    </citation>
    <scope>NUCLEOTIDE SEQUENCE</scope>
    <source>
        <strain evidence="15">HKST-UBA17</strain>
    </source>
</reference>
<dbReference type="EC" id="6.1.1.4" evidence="9"/>
<dbReference type="InterPro" id="IPR002302">
    <property type="entry name" value="Leu-tRNA-ligase"/>
</dbReference>
<dbReference type="FunFam" id="1.10.730.10:FF:000002">
    <property type="entry name" value="Leucine--tRNA ligase"/>
    <property type="match status" value="1"/>
</dbReference>
<evidence type="ECO:0000256" key="2">
    <source>
        <dbReference type="ARBA" id="ARBA00022490"/>
    </source>
</evidence>
<feature type="domain" description="Methionyl/Leucyl tRNA synthetase" evidence="13">
    <location>
        <begin position="36"/>
        <end position="171"/>
    </location>
</feature>
<dbReference type="InterPro" id="IPR013155">
    <property type="entry name" value="M/V/L/I-tRNA-synth_anticd-bd"/>
</dbReference>
<dbReference type="Gene3D" id="1.10.730.10">
    <property type="entry name" value="Isoleucyl-tRNA Synthetase, Domain 1"/>
    <property type="match status" value="2"/>
</dbReference>
<dbReference type="Pfam" id="PF08264">
    <property type="entry name" value="Anticodon_1"/>
    <property type="match status" value="1"/>
</dbReference>
<dbReference type="InterPro" id="IPR014729">
    <property type="entry name" value="Rossmann-like_a/b/a_fold"/>
</dbReference>
<dbReference type="GO" id="GO:0004823">
    <property type="term" value="F:leucine-tRNA ligase activity"/>
    <property type="evidence" value="ECO:0007669"/>
    <property type="project" value="UniProtKB-UniRule"/>
</dbReference>
<dbReference type="InterPro" id="IPR009008">
    <property type="entry name" value="Val/Leu/Ile-tRNA-synth_edit"/>
</dbReference>
<accession>A0A955I3H3</accession>
<evidence type="ECO:0000259" key="11">
    <source>
        <dbReference type="Pfam" id="PF00133"/>
    </source>
</evidence>
<evidence type="ECO:0000256" key="7">
    <source>
        <dbReference type="ARBA" id="ARBA00023146"/>
    </source>
</evidence>
<evidence type="ECO:0000259" key="13">
    <source>
        <dbReference type="Pfam" id="PF09334"/>
    </source>
</evidence>
<dbReference type="AlphaFoldDB" id="A0A955I3H3"/>
<evidence type="ECO:0000256" key="4">
    <source>
        <dbReference type="ARBA" id="ARBA00022741"/>
    </source>
</evidence>